<organism evidence="2 3">
    <name type="scientific">Xylaria multiplex</name>
    <dbReference type="NCBI Taxonomy" id="323545"/>
    <lineage>
        <taxon>Eukaryota</taxon>
        <taxon>Fungi</taxon>
        <taxon>Dikarya</taxon>
        <taxon>Ascomycota</taxon>
        <taxon>Pezizomycotina</taxon>
        <taxon>Sordariomycetes</taxon>
        <taxon>Xylariomycetidae</taxon>
        <taxon>Xylariales</taxon>
        <taxon>Xylariaceae</taxon>
        <taxon>Xylaria</taxon>
    </lineage>
</organism>
<dbReference type="InParanoid" id="A0A7C8INM9"/>
<accession>A0A7C8INM9</accession>
<evidence type="ECO:0000259" key="1">
    <source>
        <dbReference type="PROSITE" id="PS50011"/>
    </source>
</evidence>
<dbReference type="InterPro" id="IPR000719">
    <property type="entry name" value="Prot_kinase_dom"/>
</dbReference>
<dbReference type="Gene3D" id="1.10.510.10">
    <property type="entry name" value="Transferase(Phosphotransferase) domain 1"/>
    <property type="match status" value="1"/>
</dbReference>
<dbReference type="SUPFAM" id="SSF56112">
    <property type="entry name" value="Protein kinase-like (PK-like)"/>
    <property type="match status" value="1"/>
</dbReference>
<dbReference type="InterPro" id="IPR001245">
    <property type="entry name" value="Ser-Thr/Tyr_kinase_cat_dom"/>
</dbReference>
<proteinExistence type="predicted"/>
<keyword evidence="3" id="KW-1185">Reference proteome</keyword>
<dbReference type="PANTHER" id="PTHR37542">
    <property type="entry name" value="HELO DOMAIN-CONTAINING PROTEIN-RELATED"/>
    <property type="match status" value="1"/>
</dbReference>
<dbReference type="GO" id="GO:0004672">
    <property type="term" value="F:protein kinase activity"/>
    <property type="evidence" value="ECO:0007669"/>
    <property type="project" value="InterPro"/>
</dbReference>
<name>A0A7C8INM9_9PEZI</name>
<dbReference type="OrthoDB" id="1911848at2759"/>
<evidence type="ECO:0000313" key="3">
    <source>
        <dbReference type="Proteomes" id="UP000481858"/>
    </source>
</evidence>
<comment type="caution">
    <text evidence="2">The sequence shown here is derived from an EMBL/GenBank/DDBJ whole genome shotgun (WGS) entry which is preliminary data.</text>
</comment>
<evidence type="ECO:0000313" key="2">
    <source>
        <dbReference type="EMBL" id="KAF2968326.1"/>
    </source>
</evidence>
<dbReference type="AlphaFoldDB" id="A0A7C8INM9"/>
<dbReference type="Pfam" id="PF07714">
    <property type="entry name" value="PK_Tyr_Ser-Thr"/>
    <property type="match status" value="1"/>
</dbReference>
<dbReference type="PROSITE" id="PS50011">
    <property type="entry name" value="PROTEIN_KINASE_DOM"/>
    <property type="match status" value="1"/>
</dbReference>
<gene>
    <name evidence="2" type="ORF">GQX73_g5243</name>
</gene>
<feature type="domain" description="Protein kinase" evidence="1">
    <location>
        <begin position="180"/>
        <end position="528"/>
    </location>
</feature>
<dbReference type="GO" id="GO:0005524">
    <property type="term" value="F:ATP binding"/>
    <property type="evidence" value="ECO:0007669"/>
    <property type="project" value="InterPro"/>
</dbReference>
<protein>
    <recommendedName>
        <fullName evidence="1">Protein kinase domain-containing protein</fullName>
    </recommendedName>
</protein>
<dbReference type="EMBL" id="WUBL01000053">
    <property type="protein sequence ID" value="KAF2968326.1"/>
    <property type="molecule type" value="Genomic_DNA"/>
</dbReference>
<sequence length="528" mass="58970">MSGAELPLAIIGAADLAFKHGQRLVKLCKAFKGAEDELTERILQVEAGWLKTAEQLQFTQKVAGSMDAYHKQINEKIIETLQSKLKAVTLKLERVVKMSDKDGNTNSSEESNVTVTPKRWKYALLKESIDEAVEELEAWQRTADPSWYLILRIASSQIDQALVRDNNDTVTSFPTANAIRAGLRDANCNEVGGVFLPSSELEKMTTTDIPFCDAQLAMRQSARKGLQRFLLTRAECPPEAKVQTVKRDLRDLARKLSHDNPRTFSLLSCKGIIEQVDAAAPGVQARVTFTLVFRTPTEISNPRSLRDHLVTGIERMALSDKFDIARQMATSVSYVHTFGFVHKDIRPGTVIVFTETRALHPPAVFLIGFGCFRREEGKTYRIGDDNWEKNLYRHPSRQGSKPNDEYIMQHDIYSLGVCLLEIGLGKSFVSYDTEGSHPASSPAIGFQGINTGFRESDALKTHLVSLACDELPRYMGRRYAAVVKTCLTCLDPDNTDFGDEQEFLDKDGVLVGVRYIEKVLSQLNAICV</sequence>
<dbReference type="Proteomes" id="UP000481858">
    <property type="component" value="Unassembled WGS sequence"/>
</dbReference>
<dbReference type="PANTHER" id="PTHR37542:SF1">
    <property type="entry name" value="PRION-INHIBITION AND PROPAGATION HELO DOMAIN-CONTAINING PROTEIN"/>
    <property type="match status" value="1"/>
</dbReference>
<dbReference type="InterPro" id="IPR011009">
    <property type="entry name" value="Kinase-like_dom_sf"/>
</dbReference>
<reference evidence="2 3" key="1">
    <citation type="submission" date="2019-12" db="EMBL/GenBank/DDBJ databases">
        <title>Draft genome sequence of the ascomycete Xylaria multiplex DSM 110363.</title>
        <authorList>
            <person name="Buettner E."/>
            <person name="Kellner H."/>
        </authorList>
    </citation>
    <scope>NUCLEOTIDE SEQUENCE [LARGE SCALE GENOMIC DNA]</scope>
    <source>
        <strain evidence="2 3">DSM 110363</strain>
    </source>
</reference>